<dbReference type="InterPro" id="IPR036291">
    <property type="entry name" value="NAD(P)-bd_dom_sf"/>
</dbReference>
<feature type="domain" description="Glucose-6-phosphate dehydrogenase C-terminal" evidence="7">
    <location>
        <begin position="176"/>
        <end position="448"/>
    </location>
</feature>
<dbReference type="GO" id="GO:0006006">
    <property type="term" value="P:glucose metabolic process"/>
    <property type="evidence" value="ECO:0007669"/>
    <property type="project" value="UniProtKB-KW"/>
</dbReference>
<accession>A0A2K9D9D5</accession>
<organism evidence="8 9">
    <name type="scientific">Microbacterium hominis</name>
    <dbReference type="NCBI Taxonomy" id="162426"/>
    <lineage>
        <taxon>Bacteria</taxon>
        <taxon>Bacillati</taxon>
        <taxon>Actinomycetota</taxon>
        <taxon>Actinomycetes</taxon>
        <taxon>Micrococcales</taxon>
        <taxon>Microbacteriaceae</taxon>
        <taxon>Microbacterium</taxon>
    </lineage>
</organism>
<dbReference type="GO" id="GO:0005829">
    <property type="term" value="C:cytosol"/>
    <property type="evidence" value="ECO:0007669"/>
    <property type="project" value="TreeGrafter"/>
</dbReference>
<dbReference type="SUPFAM" id="SSF55347">
    <property type="entry name" value="Glyceraldehyde-3-phosphate dehydrogenase-like, C-terminal domain"/>
    <property type="match status" value="1"/>
</dbReference>
<evidence type="ECO:0000256" key="5">
    <source>
        <dbReference type="ARBA" id="ARBA00023277"/>
    </source>
</evidence>
<dbReference type="PRINTS" id="PR00079">
    <property type="entry name" value="G6PDHDRGNASE"/>
</dbReference>
<dbReference type="InterPro" id="IPR001282">
    <property type="entry name" value="G6P_DH"/>
</dbReference>
<sequence>MGDVSTLAIIGASGDLTERLLLPAVADLLKSQPDRRIHLLGVGRTALSDAQWRRRVRTAFREADAEEAFAAVASTPYLAVDATTAAGLRRVVRDAPDGRLVLYFAVPPAAAAAACAALSPGDLPAGTVLALEKPFGEDEASARALNEVLRTLLPEEQIFRVDHFLGRSTVLNVLGVRFANRLLEPVWTAEHVERVEIRFDETLGLEGRAGFYDRAGALVDMIQSHLLQVMAVVAMEPPAALNATDVRDATAAVLRATHVWEDNAVRFSHRARYTAGTAGGEQMPSYVDESGVDPARETETLAQVTVEVRNARWAGVPFTLRSGKALDAKRAEIDVVLRPVRHLPAGFTGDAAGSVIRFSLGPDRVTMDISVNGGDGPFALHRARLEADLGLGSHQAYTEVLAAILDADAMLSVRGDVAEECWRIIQPVRDAWRRGDVPLEEYAAGSSGIGWDDAGVAASGR</sequence>
<dbReference type="PANTHER" id="PTHR23429:SF0">
    <property type="entry name" value="GLUCOSE-6-PHOSPHATE 1-DEHYDROGENASE"/>
    <property type="match status" value="1"/>
</dbReference>
<dbReference type="NCBIfam" id="NF009492">
    <property type="entry name" value="PRK12853.1-3"/>
    <property type="match status" value="1"/>
</dbReference>
<feature type="domain" description="Glucose-6-phosphate dehydrogenase NAD-binding" evidence="6">
    <location>
        <begin position="9"/>
        <end position="172"/>
    </location>
</feature>
<proteinExistence type="predicted"/>
<evidence type="ECO:0000256" key="2">
    <source>
        <dbReference type="ARBA" id="ARBA00022526"/>
    </source>
</evidence>
<evidence type="ECO:0000313" key="9">
    <source>
        <dbReference type="Proteomes" id="UP000233276"/>
    </source>
</evidence>
<dbReference type="EMBL" id="CP025299">
    <property type="protein sequence ID" value="AUG30215.1"/>
    <property type="molecule type" value="Genomic_DNA"/>
</dbReference>
<evidence type="ECO:0000256" key="1">
    <source>
        <dbReference type="ARBA" id="ARBA00004937"/>
    </source>
</evidence>
<dbReference type="AlphaFoldDB" id="A0A2K9D9D5"/>
<dbReference type="InterPro" id="IPR022674">
    <property type="entry name" value="G6P_DH_NAD-bd"/>
</dbReference>
<comment type="pathway">
    <text evidence="1">Carbohydrate degradation; pentose phosphate pathway; D-ribulose 5-phosphate from D-glucose 6-phosphate (oxidative stage): step 1/3.</text>
</comment>
<keyword evidence="2" id="KW-0313">Glucose metabolism</keyword>
<dbReference type="Pfam" id="PF00479">
    <property type="entry name" value="G6PD_N"/>
    <property type="match status" value="1"/>
</dbReference>
<dbReference type="Gene3D" id="3.30.360.10">
    <property type="entry name" value="Dihydrodipicolinate Reductase, domain 2"/>
    <property type="match status" value="1"/>
</dbReference>
<evidence type="ECO:0000256" key="4">
    <source>
        <dbReference type="ARBA" id="ARBA00023002"/>
    </source>
</evidence>
<dbReference type="RefSeq" id="WP_101306584.1">
    <property type="nucleotide sequence ID" value="NZ_CP025299.1"/>
</dbReference>
<dbReference type="GO" id="GO:0050661">
    <property type="term" value="F:NADP binding"/>
    <property type="evidence" value="ECO:0007669"/>
    <property type="project" value="InterPro"/>
</dbReference>
<keyword evidence="3" id="KW-0521">NADP</keyword>
<dbReference type="PIRSF" id="PIRSF000110">
    <property type="entry name" value="G6PD"/>
    <property type="match status" value="1"/>
</dbReference>
<evidence type="ECO:0000256" key="3">
    <source>
        <dbReference type="ARBA" id="ARBA00022857"/>
    </source>
</evidence>
<name>A0A2K9D9D5_9MICO</name>
<protein>
    <submittedName>
        <fullName evidence="8">Glucose-6-phosphate dehydrogenase</fullName>
    </submittedName>
</protein>
<evidence type="ECO:0000259" key="6">
    <source>
        <dbReference type="Pfam" id="PF00479"/>
    </source>
</evidence>
<reference evidence="8 9" key="1">
    <citation type="submission" date="2017-12" db="EMBL/GenBank/DDBJ databases">
        <title>Isolation and characterization of estrogens degradatiion strain Microbacterium hominis SJTG1.</title>
        <authorList>
            <person name="Xiong W."/>
            <person name="Yin C."/>
            <person name="Zheng D."/>
            <person name="Liang R."/>
        </authorList>
    </citation>
    <scope>NUCLEOTIDE SEQUENCE [LARGE SCALE GENOMIC DNA]</scope>
    <source>
        <strain evidence="8 9">SJTG1</strain>
    </source>
</reference>
<evidence type="ECO:0000313" key="8">
    <source>
        <dbReference type="EMBL" id="AUG30215.1"/>
    </source>
</evidence>
<keyword evidence="5" id="KW-0119">Carbohydrate metabolism</keyword>
<evidence type="ECO:0000259" key="7">
    <source>
        <dbReference type="Pfam" id="PF02781"/>
    </source>
</evidence>
<dbReference type="KEGG" id="mhos:CXR34_12655"/>
<dbReference type="Gene3D" id="3.40.50.720">
    <property type="entry name" value="NAD(P)-binding Rossmann-like Domain"/>
    <property type="match status" value="1"/>
</dbReference>
<dbReference type="GO" id="GO:0009051">
    <property type="term" value="P:pentose-phosphate shunt, oxidative branch"/>
    <property type="evidence" value="ECO:0007669"/>
    <property type="project" value="TreeGrafter"/>
</dbReference>
<keyword evidence="4" id="KW-0560">Oxidoreductase</keyword>
<dbReference type="GO" id="GO:0004345">
    <property type="term" value="F:glucose-6-phosphate dehydrogenase activity"/>
    <property type="evidence" value="ECO:0007669"/>
    <property type="project" value="InterPro"/>
</dbReference>
<dbReference type="InterPro" id="IPR022675">
    <property type="entry name" value="G6P_DH_C"/>
</dbReference>
<dbReference type="Pfam" id="PF02781">
    <property type="entry name" value="G6PD_C"/>
    <property type="match status" value="1"/>
</dbReference>
<dbReference type="SUPFAM" id="SSF51735">
    <property type="entry name" value="NAD(P)-binding Rossmann-fold domains"/>
    <property type="match status" value="1"/>
</dbReference>
<gene>
    <name evidence="8" type="ORF">CXR34_12655</name>
</gene>
<dbReference type="PANTHER" id="PTHR23429">
    <property type="entry name" value="GLUCOSE-6-PHOSPHATE 1-DEHYDROGENASE G6PD"/>
    <property type="match status" value="1"/>
</dbReference>
<dbReference type="Proteomes" id="UP000233276">
    <property type="component" value="Chromosome"/>
</dbReference>